<comment type="caution">
    <text evidence="1">The sequence shown here is derived from an EMBL/GenBank/DDBJ whole genome shotgun (WGS) entry which is preliminary data.</text>
</comment>
<proteinExistence type="predicted"/>
<dbReference type="AlphaFoldDB" id="A0A9J6AEX9"/>
<reference evidence="1 2" key="1">
    <citation type="submission" date="2020-09" db="EMBL/GenBank/DDBJ databases">
        <title>De no assembly of potato wild relative species, Solanum commersonii.</title>
        <authorList>
            <person name="Cho K."/>
        </authorList>
    </citation>
    <scope>NUCLEOTIDE SEQUENCE [LARGE SCALE GENOMIC DNA]</scope>
    <source>
        <strain evidence="1">LZ3.2</strain>
        <tissue evidence="1">Leaf</tissue>
    </source>
</reference>
<keyword evidence="2" id="KW-1185">Reference proteome</keyword>
<gene>
    <name evidence="1" type="ORF">H5410_008354</name>
</gene>
<protein>
    <submittedName>
        <fullName evidence="1">Uncharacterized protein</fullName>
    </submittedName>
</protein>
<evidence type="ECO:0000313" key="1">
    <source>
        <dbReference type="EMBL" id="KAG5623136.1"/>
    </source>
</evidence>
<name>A0A9J6AEX9_SOLCO</name>
<sequence length="193" mass="21653">MGGVLNNYSWQINRGCLSFRESLELDDGSNVMHERRKPFMRSCSLYRRLIHDGSSFASDEDIEFENVLNQRGLLESRKYILRTSPGAKLRASHCGGQNFPGKDILDEDDHLMDLDKQTENYGSGLLSFSSEPSPLPPYPLLWTRGWMGTRINGIDAGNRGKTDDLIRNQSGKETASFCRSYLLGASIAVIPSM</sequence>
<dbReference type="Proteomes" id="UP000824120">
    <property type="component" value="Chromosome 2"/>
</dbReference>
<dbReference type="OrthoDB" id="1328107at2759"/>
<accession>A0A9J6AEX9</accession>
<dbReference type="EMBL" id="JACXVP010000002">
    <property type="protein sequence ID" value="KAG5623136.1"/>
    <property type="molecule type" value="Genomic_DNA"/>
</dbReference>
<organism evidence="1 2">
    <name type="scientific">Solanum commersonii</name>
    <name type="common">Commerson's wild potato</name>
    <name type="synonym">Commerson's nightshade</name>
    <dbReference type="NCBI Taxonomy" id="4109"/>
    <lineage>
        <taxon>Eukaryota</taxon>
        <taxon>Viridiplantae</taxon>
        <taxon>Streptophyta</taxon>
        <taxon>Embryophyta</taxon>
        <taxon>Tracheophyta</taxon>
        <taxon>Spermatophyta</taxon>
        <taxon>Magnoliopsida</taxon>
        <taxon>eudicotyledons</taxon>
        <taxon>Gunneridae</taxon>
        <taxon>Pentapetalae</taxon>
        <taxon>asterids</taxon>
        <taxon>lamiids</taxon>
        <taxon>Solanales</taxon>
        <taxon>Solanaceae</taxon>
        <taxon>Solanoideae</taxon>
        <taxon>Solaneae</taxon>
        <taxon>Solanum</taxon>
    </lineage>
</organism>
<evidence type="ECO:0000313" key="2">
    <source>
        <dbReference type="Proteomes" id="UP000824120"/>
    </source>
</evidence>